<protein>
    <submittedName>
        <fullName evidence="1">Uncharacterized protein</fullName>
    </submittedName>
</protein>
<dbReference type="EMBL" id="PP777464">
    <property type="protein sequence ID" value="XBS49564.1"/>
    <property type="molecule type" value="Genomic_DNA"/>
</dbReference>
<name>A0AAU7PHA8_9CAUD</name>
<accession>A0AAU7PHA8</accession>
<evidence type="ECO:0000313" key="1">
    <source>
        <dbReference type="EMBL" id="XBS49564.1"/>
    </source>
</evidence>
<sequence>MESTLLEVINSLNAGDNVQVLLQGYRVKGSVVLVNDTTVVVTETNPFDSNELANIHIDIKSIIGVGVTKPQE</sequence>
<proteinExistence type="predicted"/>
<organism evidence="1">
    <name type="scientific">Escherichia phage fEgEco12</name>
    <dbReference type="NCBI Taxonomy" id="3158837"/>
    <lineage>
        <taxon>Viruses</taxon>
        <taxon>Duplodnaviria</taxon>
        <taxon>Heunggongvirae</taxon>
        <taxon>Uroviricota</taxon>
        <taxon>Caudoviricetes</taxon>
    </lineage>
</organism>
<reference evidence="1" key="1">
    <citation type="submission" date="2024-05" db="EMBL/GenBank/DDBJ databases">
        <authorList>
            <person name="Badawy S."/>
            <person name="Skurnik M."/>
        </authorList>
    </citation>
    <scope>NUCLEOTIDE SEQUENCE</scope>
</reference>